<dbReference type="RefSeq" id="XP_014153013.1">
    <property type="nucleotide sequence ID" value="XM_014297538.1"/>
</dbReference>
<dbReference type="GeneID" id="25908982"/>
<keyword evidence="3" id="KW-1185">Reference proteome</keyword>
<accession>A0A0L0FRE6</accession>
<organism evidence="2 3">
    <name type="scientific">Sphaeroforma arctica JP610</name>
    <dbReference type="NCBI Taxonomy" id="667725"/>
    <lineage>
        <taxon>Eukaryota</taxon>
        <taxon>Ichthyosporea</taxon>
        <taxon>Ichthyophonida</taxon>
        <taxon>Sphaeroforma</taxon>
    </lineage>
</organism>
<reference evidence="2 3" key="1">
    <citation type="submission" date="2011-02" db="EMBL/GenBank/DDBJ databases">
        <title>The Genome Sequence of Sphaeroforma arctica JP610.</title>
        <authorList>
            <consortium name="The Broad Institute Genome Sequencing Platform"/>
            <person name="Russ C."/>
            <person name="Cuomo C."/>
            <person name="Young S.K."/>
            <person name="Zeng Q."/>
            <person name="Gargeya S."/>
            <person name="Alvarado L."/>
            <person name="Berlin A."/>
            <person name="Chapman S.B."/>
            <person name="Chen Z."/>
            <person name="Freedman E."/>
            <person name="Gellesch M."/>
            <person name="Goldberg J."/>
            <person name="Griggs A."/>
            <person name="Gujja S."/>
            <person name="Heilman E."/>
            <person name="Heiman D."/>
            <person name="Howarth C."/>
            <person name="Mehta T."/>
            <person name="Neiman D."/>
            <person name="Pearson M."/>
            <person name="Roberts A."/>
            <person name="Saif S."/>
            <person name="Shea T."/>
            <person name="Shenoy N."/>
            <person name="Sisk P."/>
            <person name="Stolte C."/>
            <person name="Sykes S."/>
            <person name="White J."/>
            <person name="Yandava C."/>
            <person name="Burger G."/>
            <person name="Gray M.W."/>
            <person name="Holland P.W.H."/>
            <person name="King N."/>
            <person name="Lang F.B.F."/>
            <person name="Roger A.J."/>
            <person name="Ruiz-Trillo I."/>
            <person name="Haas B."/>
            <person name="Nusbaum C."/>
            <person name="Birren B."/>
        </authorList>
    </citation>
    <scope>NUCLEOTIDE SEQUENCE [LARGE SCALE GENOMIC DNA]</scope>
    <source>
        <strain evidence="2 3">JP610</strain>
    </source>
</reference>
<gene>
    <name evidence="2" type="ORF">SARC_08478</name>
</gene>
<evidence type="ECO:0000256" key="1">
    <source>
        <dbReference type="SAM" id="SignalP"/>
    </source>
</evidence>
<sequence>MIFATLAALLVTTFAVAVAVPFAVAVAVLFAVPVPVIPTHRIVPQFASLTAVDIAVSTQFVNETRTEAIIADLACVLRNISSVSVHTRMVNGAMARTRRSMGNDTRPGHKGYLEVTVHPRFFGAVIDAVSGFVDTVTDAVDGIPIVETAVSWALSPVTGALETLDSVVNEVENVVGAINYITGNDETEEDTGSSSGSESCPGCPADWMGDGFCDDACYTAFCGFDLGNCDGMTAPESDCAYSTTTLQTACAM</sequence>
<dbReference type="Proteomes" id="UP000054560">
    <property type="component" value="Unassembled WGS sequence"/>
</dbReference>
<name>A0A0L0FRE6_9EUKA</name>
<dbReference type="OrthoDB" id="263283at2759"/>
<feature type="signal peptide" evidence="1">
    <location>
        <begin position="1"/>
        <end position="19"/>
    </location>
</feature>
<dbReference type="Gene3D" id="3.30.300.320">
    <property type="match status" value="1"/>
</dbReference>
<evidence type="ECO:0008006" key="4">
    <source>
        <dbReference type="Google" id="ProtNLM"/>
    </source>
</evidence>
<feature type="chain" id="PRO_5005538334" description="LNR domain-containing protein" evidence="1">
    <location>
        <begin position="20"/>
        <end position="252"/>
    </location>
</feature>
<proteinExistence type="predicted"/>
<dbReference type="AlphaFoldDB" id="A0A0L0FRE6"/>
<protein>
    <recommendedName>
        <fullName evidence="4">LNR domain-containing protein</fullName>
    </recommendedName>
</protein>
<evidence type="ECO:0000313" key="2">
    <source>
        <dbReference type="EMBL" id="KNC79111.1"/>
    </source>
</evidence>
<keyword evidence="1" id="KW-0732">Signal</keyword>
<dbReference type="EMBL" id="KQ242363">
    <property type="protein sequence ID" value="KNC79111.1"/>
    <property type="molecule type" value="Genomic_DNA"/>
</dbReference>
<evidence type="ECO:0000313" key="3">
    <source>
        <dbReference type="Proteomes" id="UP000054560"/>
    </source>
</evidence>